<protein>
    <submittedName>
        <fullName evidence="1">Uncharacterized protein</fullName>
    </submittedName>
</protein>
<gene>
    <name evidence="1" type="ORF">CEXT_575271</name>
</gene>
<organism evidence="1 2">
    <name type="scientific">Caerostris extrusa</name>
    <name type="common">Bark spider</name>
    <name type="synonym">Caerostris bankana</name>
    <dbReference type="NCBI Taxonomy" id="172846"/>
    <lineage>
        <taxon>Eukaryota</taxon>
        <taxon>Metazoa</taxon>
        <taxon>Ecdysozoa</taxon>
        <taxon>Arthropoda</taxon>
        <taxon>Chelicerata</taxon>
        <taxon>Arachnida</taxon>
        <taxon>Araneae</taxon>
        <taxon>Araneomorphae</taxon>
        <taxon>Entelegynae</taxon>
        <taxon>Araneoidea</taxon>
        <taxon>Araneidae</taxon>
        <taxon>Caerostris</taxon>
    </lineage>
</organism>
<evidence type="ECO:0000313" key="1">
    <source>
        <dbReference type="EMBL" id="GIY01797.1"/>
    </source>
</evidence>
<keyword evidence="2" id="KW-1185">Reference proteome</keyword>
<accession>A0AAV4Q097</accession>
<dbReference type="AlphaFoldDB" id="A0AAV4Q097"/>
<dbReference type="Proteomes" id="UP001054945">
    <property type="component" value="Unassembled WGS sequence"/>
</dbReference>
<evidence type="ECO:0000313" key="2">
    <source>
        <dbReference type="Proteomes" id="UP001054945"/>
    </source>
</evidence>
<proteinExistence type="predicted"/>
<sequence>MSMVNMAVEDSKFRSSYLLVLLQSQVSSVGSSAAGMLTSSSVRPFHLPFESLGVQSDWSMRLTDGIRLQTPSGAFERKLFTIMCQSVEGERQFIQ</sequence>
<comment type="caution">
    <text evidence="1">The sequence shown here is derived from an EMBL/GenBank/DDBJ whole genome shotgun (WGS) entry which is preliminary data.</text>
</comment>
<reference evidence="1 2" key="1">
    <citation type="submission" date="2021-06" db="EMBL/GenBank/DDBJ databases">
        <title>Caerostris extrusa draft genome.</title>
        <authorList>
            <person name="Kono N."/>
            <person name="Arakawa K."/>
        </authorList>
    </citation>
    <scope>NUCLEOTIDE SEQUENCE [LARGE SCALE GENOMIC DNA]</scope>
</reference>
<name>A0AAV4Q097_CAEEX</name>
<dbReference type="EMBL" id="BPLR01005369">
    <property type="protein sequence ID" value="GIY01797.1"/>
    <property type="molecule type" value="Genomic_DNA"/>
</dbReference>